<dbReference type="EMBL" id="BGPR01004325">
    <property type="protein sequence ID" value="GBM98471.1"/>
    <property type="molecule type" value="Genomic_DNA"/>
</dbReference>
<proteinExistence type="predicted"/>
<organism evidence="1 2">
    <name type="scientific">Araneus ventricosus</name>
    <name type="common">Orbweaver spider</name>
    <name type="synonym">Epeira ventricosa</name>
    <dbReference type="NCBI Taxonomy" id="182803"/>
    <lineage>
        <taxon>Eukaryota</taxon>
        <taxon>Metazoa</taxon>
        <taxon>Ecdysozoa</taxon>
        <taxon>Arthropoda</taxon>
        <taxon>Chelicerata</taxon>
        <taxon>Arachnida</taxon>
        <taxon>Araneae</taxon>
        <taxon>Araneomorphae</taxon>
        <taxon>Entelegynae</taxon>
        <taxon>Araneoidea</taxon>
        <taxon>Araneidae</taxon>
        <taxon>Araneus</taxon>
    </lineage>
</organism>
<sequence length="75" mass="8421">MKGLSVHPISLTTWGGRREWKAFPSSQFPLTTGGGRCESKTFPSTPFLLTTGVGRREWKAFRLPACFSSQRCRKT</sequence>
<dbReference type="AlphaFoldDB" id="A0A4Y2K836"/>
<comment type="caution">
    <text evidence="1">The sequence shown here is derived from an EMBL/GenBank/DDBJ whole genome shotgun (WGS) entry which is preliminary data.</text>
</comment>
<keyword evidence="2" id="KW-1185">Reference proteome</keyword>
<evidence type="ECO:0000313" key="1">
    <source>
        <dbReference type="EMBL" id="GBM98471.1"/>
    </source>
</evidence>
<accession>A0A4Y2K836</accession>
<gene>
    <name evidence="1" type="ORF">AVEN_25950_1</name>
</gene>
<reference evidence="1 2" key="1">
    <citation type="journal article" date="2019" name="Sci. Rep.">
        <title>Orb-weaving spider Araneus ventricosus genome elucidates the spidroin gene catalogue.</title>
        <authorList>
            <person name="Kono N."/>
            <person name="Nakamura H."/>
            <person name="Ohtoshi R."/>
            <person name="Moran D.A.P."/>
            <person name="Shinohara A."/>
            <person name="Yoshida Y."/>
            <person name="Fujiwara M."/>
            <person name="Mori M."/>
            <person name="Tomita M."/>
            <person name="Arakawa K."/>
        </authorList>
    </citation>
    <scope>NUCLEOTIDE SEQUENCE [LARGE SCALE GENOMIC DNA]</scope>
</reference>
<dbReference type="Proteomes" id="UP000499080">
    <property type="component" value="Unassembled WGS sequence"/>
</dbReference>
<protein>
    <submittedName>
        <fullName evidence="1">Uncharacterized protein</fullName>
    </submittedName>
</protein>
<evidence type="ECO:0000313" key="2">
    <source>
        <dbReference type="Proteomes" id="UP000499080"/>
    </source>
</evidence>
<name>A0A4Y2K836_ARAVE</name>